<dbReference type="GeneID" id="115398308"/>
<keyword evidence="8" id="KW-1185">Reference proteome</keyword>
<dbReference type="PROSITE" id="PS00518">
    <property type="entry name" value="ZF_RING_1"/>
    <property type="match status" value="1"/>
</dbReference>
<dbReference type="InterPro" id="IPR043295">
    <property type="entry name" value="RING-HC_RNF4"/>
</dbReference>
<evidence type="ECO:0000256" key="4">
    <source>
        <dbReference type="PROSITE-ProRule" id="PRU00175"/>
    </source>
</evidence>
<dbReference type="InterPro" id="IPR047134">
    <property type="entry name" value="RNF4"/>
</dbReference>
<reference evidence="7" key="3">
    <citation type="submission" date="2025-09" db="UniProtKB">
        <authorList>
            <consortium name="Ensembl"/>
        </authorList>
    </citation>
    <scope>IDENTIFICATION</scope>
</reference>
<organism evidence="7 8">
    <name type="scientific">Salarias fasciatus</name>
    <name type="common">Jewelled blenny</name>
    <name type="synonym">Blennius fasciatus</name>
    <dbReference type="NCBI Taxonomy" id="181472"/>
    <lineage>
        <taxon>Eukaryota</taxon>
        <taxon>Metazoa</taxon>
        <taxon>Chordata</taxon>
        <taxon>Craniata</taxon>
        <taxon>Vertebrata</taxon>
        <taxon>Euteleostomi</taxon>
        <taxon>Actinopterygii</taxon>
        <taxon>Neopterygii</taxon>
        <taxon>Teleostei</taxon>
        <taxon>Neoteleostei</taxon>
        <taxon>Acanthomorphata</taxon>
        <taxon>Ovalentaria</taxon>
        <taxon>Blenniimorphae</taxon>
        <taxon>Blenniiformes</taxon>
        <taxon>Blennioidei</taxon>
        <taxon>Blenniidae</taxon>
        <taxon>Salariinae</taxon>
        <taxon>Salarias</taxon>
    </lineage>
</organism>
<feature type="region of interest" description="Disordered" evidence="5">
    <location>
        <begin position="93"/>
        <end position="134"/>
    </location>
</feature>
<dbReference type="AlphaFoldDB" id="A0A672GEL1"/>
<dbReference type="InterPro" id="IPR017907">
    <property type="entry name" value="Znf_RING_CS"/>
</dbReference>
<dbReference type="Gene3D" id="3.30.40.10">
    <property type="entry name" value="Zinc/RING finger domain, C3HC4 (zinc finger)"/>
    <property type="match status" value="1"/>
</dbReference>
<keyword evidence="2 4" id="KW-0863">Zinc-finger</keyword>
<evidence type="ECO:0000256" key="5">
    <source>
        <dbReference type="SAM" id="MobiDB-lite"/>
    </source>
</evidence>
<name>A0A672GEL1_SALFA</name>
<dbReference type="PANTHER" id="PTHR23041:SF78">
    <property type="entry name" value="E3 UBIQUITIN-PROTEIN LIGASE RNF4"/>
    <property type="match status" value="1"/>
</dbReference>
<dbReference type="PROSITE" id="PS50089">
    <property type="entry name" value="ZF_RING_2"/>
    <property type="match status" value="1"/>
</dbReference>
<evidence type="ECO:0000256" key="3">
    <source>
        <dbReference type="ARBA" id="ARBA00022833"/>
    </source>
</evidence>
<dbReference type="SMART" id="SM00184">
    <property type="entry name" value="RING"/>
    <property type="match status" value="1"/>
</dbReference>
<keyword evidence="3" id="KW-0862">Zinc</keyword>
<accession>A0A672GEL1</accession>
<dbReference type="FunCoup" id="A0A672GEL1">
    <property type="interactions" value="636"/>
</dbReference>
<proteinExistence type="predicted"/>
<evidence type="ECO:0000259" key="6">
    <source>
        <dbReference type="PROSITE" id="PS50089"/>
    </source>
</evidence>
<dbReference type="GO" id="GO:0045944">
    <property type="term" value="P:positive regulation of transcription by RNA polymerase II"/>
    <property type="evidence" value="ECO:0007669"/>
    <property type="project" value="TreeGrafter"/>
</dbReference>
<dbReference type="RefSeq" id="XP_029960873.1">
    <property type="nucleotide sequence ID" value="XM_030105013.1"/>
</dbReference>
<keyword evidence="1" id="KW-0479">Metal-binding</keyword>
<dbReference type="InParanoid" id="A0A672GEL1"/>
<evidence type="ECO:0000313" key="7">
    <source>
        <dbReference type="Ensembl" id="ENSSFAP00005017278.1"/>
    </source>
</evidence>
<feature type="compositionally biased region" description="Basic residues" evidence="5">
    <location>
        <begin position="21"/>
        <end position="42"/>
    </location>
</feature>
<feature type="region of interest" description="Disordered" evidence="5">
    <location>
        <begin position="1"/>
        <end position="68"/>
    </location>
</feature>
<reference evidence="7" key="1">
    <citation type="submission" date="2019-06" db="EMBL/GenBank/DDBJ databases">
        <authorList>
            <consortium name="Wellcome Sanger Institute Data Sharing"/>
        </authorList>
    </citation>
    <scope>NUCLEOTIDE SEQUENCE [LARGE SCALE GENOMIC DNA]</scope>
</reference>
<dbReference type="PANTHER" id="PTHR23041">
    <property type="entry name" value="RING FINGER DOMAIN-CONTAINING"/>
    <property type="match status" value="1"/>
</dbReference>
<feature type="compositionally biased region" description="Basic residues" evidence="5">
    <location>
        <begin position="1"/>
        <end position="12"/>
    </location>
</feature>
<dbReference type="InterPro" id="IPR013083">
    <property type="entry name" value="Znf_RING/FYVE/PHD"/>
</dbReference>
<dbReference type="GO" id="GO:0008270">
    <property type="term" value="F:zinc ion binding"/>
    <property type="evidence" value="ECO:0007669"/>
    <property type="project" value="UniProtKB-KW"/>
</dbReference>
<evidence type="ECO:0000256" key="1">
    <source>
        <dbReference type="ARBA" id="ARBA00022723"/>
    </source>
</evidence>
<evidence type="ECO:0000313" key="8">
    <source>
        <dbReference type="Proteomes" id="UP000472267"/>
    </source>
</evidence>
<sequence>MNTSAQRKRRARPAVLPRPAPKTRRTTARAGSRRGGRIARRRSPIEEDPSNTAETIDVMDSTEDGEEEVVDLTCESAETSVVDLTSSDSVLVVEEGPQSRRGPPAHSYVVSSDEEEDTPPVLTATTDTHAHTSTRRPDTISCPICLDVHSEILESGRLIVSTQCGHVFCSQCLRDSLKAAHTCPTCRKRLTHRQYHPLYI</sequence>
<dbReference type="SUPFAM" id="SSF57850">
    <property type="entry name" value="RING/U-box"/>
    <property type="match status" value="1"/>
</dbReference>
<gene>
    <name evidence="7" type="primary">rnf4</name>
</gene>
<dbReference type="Ensembl" id="ENSSFAT00005017948.1">
    <property type="protein sequence ID" value="ENSSFAP00005017278.1"/>
    <property type="gene ID" value="ENSSFAG00005009150.1"/>
</dbReference>
<dbReference type="Pfam" id="PF13639">
    <property type="entry name" value="zf-RING_2"/>
    <property type="match status" value="1"/>
</dbReference>
<reference evidence="7" key="2">
    <citation type="submission" date="2025-08" db="UniProtKB">
        <authorList>
            <consortium name="Ensembl"/>
        </authorList>
    </citation>
    <scope>IDENTIFICATION</scope>
</reference>
<evidence type="ECO:0000256" key="2">
    <source>
        <dbReference type="ARBA" id="ARBA00022771"/>
    </source>
</evidence>
<dbReference type="Proteomes" id="UP000472267">
    <property type="component" value="Chromosome 2"/>
</dbReference>
<feature type="domain" description="RING-type" evidence="6">
    <location>
        <begin position="142"/>
        <end position="187"/>
    </location>
</feature>
<protein>
    <recommendedName>
        <fullName evidence="6">RING-type domain-containing protein</fullName>
    </recommendedName>
</protein>
<dbReference type="OMA" id="QDHANIC"/>
<dbReference type="CDD" id="cd16533">
    <property type="entry name" value="RING-HC_RNF4"/>
    <property type="match status" value="1"/>
</dbReference>
<dbReference type="InterPro" id="IPR001841">
    <property type="entry name" value="Znf_RING"/>
</dbReference>
<dbReference type="CTD" id="6047"/>